<dbReference type="InterPro" id="IPR008253">
    <property type="entry name" value="Marvel"/>
</dbReference>
<dbReference type="AlphaFoldDB" id="A0A0X3P3X6"/>
<feature type="transmembrane region" description="Helical" evidence="6">
    <location>
        <begin position="124"/>
        <end position="144"/>
    </location>
</feature>
<name>A0A0X3P3X6_SCHSO</name>
<organism evidence="8">
    <name type="scientific">Schistocephalus solidus</name>
    <name type="common">Tapeworm</name>
    <dbReference type="NCBI Taxonomy" id="70667"/>
    <lineage>
        <taxon>Eukaryota</taxon>
        <taxon>Metazoa</taxon>
        <taxon>Spiralia</taxon>
        <taxon>Lophotrochozoa</taxon>
        <taxon>Platyhelminthes</taxon>
        <taxon>Cestoda</taxon>
        <taxon>Eucestoda</taxon>
        <taxon>Diphyllobothriidea</taxon>
        <taxon>Diphyllobothriidae</taxon>
        <taxon>Schistocephalus</taxon>
    </lineage>
</organism>
<evidence type="ECO:0000259" key="7">
    <source>
        <dbReference type="PROSITE" id="PS51225"/>
    </source>
</evidence>
<dbReference type="PROSITE" id="PS51225">
    <property type="entry name" value="MARVEL"/>
    <property type="match status" value="1"/>
</dbReference>
<evidence type="ECO:0000256" key="4">
    <source>
        <dbReference type="ARBA" id="ARBA00023136"/>
    </source>
</evidence>
<keyword evidence="3 6" id="KW-1133">Transmembrane helix</keyword>
<evidence type="ECO:0000256" key="1">
    <source>
        <dbReference type="ARBA" id="ARBA00004141"/>
    </source>
</evidence>
<keyword evidence="2 5" id="KW-0812">Transmembrane</keyword>
<protein>
    <recommendedName>
        <fullName evidence="7">MARVEL domain-containing protein</fullName>
    </recommendedName>
</protein>
<dbReference type="InterPro" id="IPR050578">
    <property type="entry name" value="MARVEL-CKLF_proteins"/>
</dbReference>
<evidence type="ECO:0000256" key="3">
    <source>
        <dbReference type="ARBA" id="ARBA00022989"/>
    </source>
</evidence>
<keyword evidence="4 5" id="KW-0472">Membrane</keyword>
<comment type="subcellular location">
    <subcellularLocation>
        <location evidence="1">Membrane</location>
        <topology evidence="1">Multi-pass membrane protein</topology>
    </subcellularLocation>
</comment>
<feature type="domain" description="MARVEL" evidence="7">
    <location>
        <begin position="28"/>
        <end position="154"/>
    </location>
</feature>
<proteinExistence type="predicted"/>
<sequence length="200" mass="21694">MQPAASAYEPTYETRQEVVLPIKFNSAFIRDKHGILKIVEIVLTIIVFICVGSSWSFGVHGAGGWINFTAALSLIFSVFFFIIFLFNFIHRLPGPWVLIDFVVQAVLCFLMTISLIVAAASSHYGGSAISAAIFCAILAVTYAVECAIRFSIYRQNNQLIVSTKGVTSTGPNFQAAGADHTVPQTGPGMSPYPTDTYGMP</sequence>
<dbReference type="PANTHER" id="PTHR22776">
    <property type="entry name" value="MARVEL-CONTAINING POTENTIAL LIPID RAFT-ASSOCIATED PROTEIN"/>
    <property type="match status" value="1"/>
</dbReference>
<evidence type="ECO:0000313" key="8">
    <source>
        <dbReference type="EMBL" id="JAP46528.1"/>
    </source>
</evidence>
<evidence type="ECO:0000256" key="5">
    <source>
        <dbReference type="PROSITE-ProRule" id="PRU00581"/>
    </source>
</evidence>
<accession>A0A0X3P3X6</accession>
<feature type="transmembrane region" description="Helical" evidence="6">
    <location>
        <begin position="38"/>
        <end position="58"/>
    </location>
</feature>
<feature type="transmembrane region" description="Helical" evidence="6">
    <location>
        <begin position="96"/>
        <end position="118"/>
    </location>
</feature>
<evidence type="ECO:0000256" key="2">
    <source>
        <dbReference type="ARBA" id="ARBA00022692"/>
    </source>
</evidence>
<gene>
    <name evidence="8" type="ORF">TR118534</name>
</gene>
<dbReference type="EMBL" id="GEEE01016697">
    <property type="protein sequence ID" value="JAP46528.1"/>
    <property type="molecule type" value="Transcribed_RNA"/>
</dbReference>
<reference evidence="8" key="1">
    <citation type="submission" date="2016-01" db="EMBL/GenBank/DDBJ databases">
        <title>Reference transcriptome for the parasite Schistocephalus solidus: insights into the molecular evolution of parasitism.</title>
        <authorList>
            <person name="Hebert F.O."/>
            <person name="Grambauer S."/>
            <person name="Barber I."/>
            <person name="Landry C.R."/>
            <person name="Aubin-Horth N."/>
        </authorList>
    </citation>
    <scope>NUCLEOTIDE SEQUENCE</scope>
</reference>
<dbReference type="PANTHER" id="PTHR22776:SF49">
    <property type="entry name" value="MARVEL DOMAIN-CONTAINING PROTEIN"/>
    <property type="match status" value="1"/>
</dbReference>
<dbReference type="GO" id="GO:0016020">
    <property type="term" value="C:membrane"/>
    <property type="evidence" value="ECO:0007669"/>
    <property type="project" value="UniProtKB-SubCell"/>
</dbReference>
<evidence type="ECO:0000256" key="6">
    <source>
        <dbReference type="SAM" id="Phobius"/>
    </source>
</evidence>
<dbReference type="Pfam" id="PF01284">
    <property type="entry name" value="MARVEL"/>
    <property type="match status" value="1"/>
</dbReference>
<feature type="transmembrane region" description="Helical" evidence="6">
    <location>
        <begin position="64"/>
        <end position="89"/>
    </location>
</feature>